<name>A0ABY6LQE0_9ARAC</name>
<sequence length="74" mass="8198">MPGGRRKIEEKSNNEATWCASSCCLKRSDCCLPPTPVYFLEDSLSPVLLLLSLTVLQLNKDSDIDSMFACVLTE</sequence>
<evidence type="ECO:0000313" key="1">
    <source>
        <dbReference type="EMBL" id="UYV82367.1"/>
    </source>
</evidence>
<accession>A0ABY6LQE0</accession>
<gene>
    <name evidence="1" type="ORF">LAZ67_21001806</name>
</gene>
<organism evidence="1 2">
    <name type="scientific">Cordylochernes scorpioides</name>
    <dbReference type="NCBI Taxonomy" id="51811"/>
    <lineage>
        <taxon>Eukaryota</taxon>
        <taxon>Metazoa</taxon>
        <taxon>Ecdysozoa</taxon>
        <taxon>Arthropoda</taxon>
        <taxon>Chelicerata</taxon>
        <taxon>Arachnida</taxon>
        <taxon>Pseudoscorpiones</taxon>
        <taxon>Cheliferoidea</taxon>
        <taxon>Chernetidae</taxon>
        <taxon>Cordylochernes</taxon>
    </lineage>
</organism>
<keyword evidence="2" id="KW-1185">Reference proteome</keyword>
<dbReference type="Proteomes" id="UP001235939">
    <property type="component" value="Chromosome 21"/>
</dbReference>
<evidence type="ECO:0000313" key="2">
    <source>
        <dbReference type="Proteomes" id="UP001235939"/>
    </source>
</evidence>
<dbReference type="EMBL" id="CP092883">
    <property type="protein sequence ID" value="UYV82367.1"/>
    <property type="molecule type" value="Genomic_DNA"/>
</dbReference>
<protein>
    <submittedName>
        <fullName evidence="1">Uncharacterized protein</fullName>
    </submittedName>
</protein>
<reference evidence="1 2" key="1">
    <citation type="submission" date="2022-01" db="EMBL/GenBank/DDBJ databases">
        <title>A chromosomal length assembly of Cordylochernes scorpioides.</title>
        <authorList>
            <person name="Zeh D."/>
            <person name="Zeh J."/>
        </authorList>
    </citation>
    <scope>NUCLEOTIDE SEQUENCE [LARGE SCALE GENOMIC DNA]</scope>
    <source>
        <strain evidence="1">IN4F17</strain>
        <tissue evidence="1">Whole Body</tissue>
    </source>
</reference>
<proteinExistence type="predicted"/>